<protein>
    <submittedName>
        <fullName evidence="5">Spermidine/spermine N(1)-acetyltransferase</fullName>
    </submittedName>
</protein>
<dbReference type="SUPFAM" id="SSF55729">
    <property type="entry name" value="Acyl-CoA N-acyltransferases (Nat)"/>
    <property type="match status" value="1"/>
</dbReference>
<dbReference type="AlphaFoldDB" id="A0A5N5D809"/>
<dbReference type="InterPro" id="IPR000182">
    <property type="entry name" value="GNAT_dom"/>
</dbReference>
<sequence>MAATITTTTTTTTNGRRPPPPPPVQIRPAAPTDAATIATLGAHVFSVTFGHSVTADELQAYLAKEYTPTAIANDLSNPQKDTILAVDPSSGEVLGFAVLTRGSSEPCVEHLESKVELQRIYVHPDAHGKGVGGRLGRRVEEMAREQGFRWMWLGVWEENVVAQKAYEKWGYKKVGEHDFVVGGVVQTDWIMTKEL</sequence>
<feature type="domain" description="N-acetyltransferase" evidence="4">
    <location>
        <begin position="24"/>
        <end position="195"/>
    </location>
</feature>
<dbReference type="EMBL" id="VCHE01000058">
    <property type="protein sequence ID" value="KAB2573482.1"/>
    <property type="molecule type" value="Genomic_DNA"/>
</dbReference>
<dbReference type="PANTHER" id="PTHR43877">
    <property type="entry name" value="AMINOALKYLPHOSPHONATE N-ACETYLTRANSFERASE-RELATED-RELATED"/>
    <property type="match status" value="1"/>
</dbReference>
<comment type="caution">
    <text evidence="5">The sequence shown here is derived from an EMBL/GenBank/DDBJ whole genome shotgun (WGS) entry which is preliminary data.</text>
</comment>
<dbReference type="PROSITE" id="PS51186">
    <property type="entry name" value="GNAT"/>
    <property type="match status" value="1"/>
</dbReference>
<accession>A0A5N5D809</accession>
<evidence type="ECO:0000256" key="2">
    <source>
        <dbReference type="ARBA" id="ARBA00023315"/>
    </source>
</evidence>
<evidence type="ECO:0000313" key="5">
    <source>
        <dbReference type="EMBL" id="KAB2573482.1"/>
    </source>
</evidence>
<evidence type="ECO:0000313" key="6">
    <source>
        <dbReference type="Proteomes" id="UP000325902"/>
    </source>
</evidence>
<dbReference type="InterPro" id="IPR050832">
    <property type="entry name" value="Bact_Acetyltransf"/>
</dbReference>
<evidence type="ECO:0000256" key="1">
    <source>
        <dbReference type="ARBA" id="ARBA00022679"/>
    </source>
</evidence>
<gene>
    <name evidence="5" type="primary">paiA</name>
    <name evidence="5" type="ORF">DBV05_g7898</name>
</gene>
<feature type="compositionally biased region" description="Low complexity" evidence="3">
    <location>
        <begin position="1"/>
        <end position="16"/>
    </location>
</feature>
<feature type="region of interest" description="Disordered" evidence="3">
    <location>
        <begin position="1"/>
        <end position="23"/>
    </location>
</feature>
<name>A0A5N5D809_9PEZI</name>
<keyword evidence="2" id="KW-0012">Acyltransferase</keyword>
<dbReference type="GO" id="GO:0016747">
    <property type="term" value="F:acyltransferase activity, transferring groups other than amino-acyl groups"/>
    <property type="evidence" value="ECO:0007669"/>
    <property type="project" value="InterPro"/>
</dbReference>
<dbReference type="OrthoDB" id="9975416at2759"/>
<keyword evidence="1 5" id="KW-0808">Transferase</keyword>
<dbReference type="InterPro" id="IPR016181">
    <property type="entry name" value="Acyl_CoA_acyltransferase"/>
</dbReference>
<proteinExistence type="predicted"/>
<dbReference type="CDD" id="cd04301">
    <property type="entry name" value="NAT_SF"/>
    <property type="match status" value="1"/>
</dbReference>
<evidence type="ECO:0000259" key="4">
    <source>
        <dbReference type="PROSITE" id="PS51186"/>
    </source>
</evidence>
<reference evidence="5 6" key="1">
    <citation type="journal article" date="2019" name="Sci. Rep.">
        <title>A multi-omics analysis of the grapevine pathogen Lasiodiplodia theobromae reveals that temperature affects the expression of virulence- and pathogenicity-related genes.</title>
        <authorList>
            <person name="Felix C."/>
            <person name="Meneses R."/>
            <person name="Goncalves M.F.M."/>
            <person name="Tilleman L."/>
            <person name="Duarte A.S."/>
            <person name="Jorrin-Novo J.V."/>
            <person name="Van de Peer Y."/>
            <person name="Deforce D."/>
            <person name="Van Nieuwerburgh F."/>
            <person name="Esteves A.C."/>
            <person name="Alves A."/>
        </authorList>
    </citation>
    <scope>NUCLEOTIDE SEQUENCE [LARGE SCALE GENOMIC DNA]</scope>
    <source>
        <strain evidence="5 6">LA-SOL3</strain>
    </source>
</reference>
<keyword evidence="6" id="KW-1185">Reference proteome</keyword>
<dbReference type="Proteomes" id="UP000325902">
    <property type="component" value="Unassembled WGS sequence"/>
</dbReference>
<organism evidence="5 6">
    <name type="scientific">Lasiodiplodia theobromae</name>
    <dbReference type="NCBI Taxonomy" id="45133"/>
    <lineage>
        <taxon>Eukaryota</taxon>
        <taxon>Fungi</taxon>
        <taxon>Dikarya</taxon>
        <taxon>Ascomycota</taxon>
        <taxon>Pezizomycotina</taxon>
        <taxon>Dothideomycetes</taxon>
        <taxon>Dothideomycetes incertae sedis</taxon>
        <taxon>Botryosphaeriales</taxon>
        <taxon>Botryosphaeriaceae</taxon>
        <taxon>Lasiodiplodia</taxon>
    </lineage>
</organism>
<dbReference type="Gene3D" id="3.40.630.30">
    <property type="match status" value="1"/>
</dbReference>
<dbReference type="Pfam" id="PF00583">
    <property type="entry name" value="Acetyltransf_1"/>
    <property type="match status" value="1"/>
</dbReference>
<evidence type="ECO:0000256" key="3">
    <source>
        <dbReference type="SAM" id="MobiDB-lite"/>
    </source>
</evidence>